<dbReference type="CDD" id="cd09272">
    <property type="entry name" value="RNase_HI_RT_Ty1"/>
    <property type="match status" value="1"/>
</dbReference>
<dbReference type="Proteomes" id="UP000694240">
    <property type="component" value="Chromosome 10"/>
</dbReference>
<feature type="region of interest" description="Disordered" evidence="2">
    <location>
        <begin position="192"/>
        <end position="268"/>
    </location>
</feature>
<gene>
    <name evidence="5" type="ORF">ISN45_Aa05g022020</name>
</gene>
<keyword evidence="1" id="KW-0479">Metal-binding</keyword>
<sequence>MANIEKLKIQALQITGANYIAWTTDVELHLDSQSLLETIKEKNESPANEKAKAIIFLRKHLDENLMHDYANVKDPVELWKALKNRFDNQKAITLPHALDEWANLRFLDFNKVAQYNSTMLRIVAQLEYCGKKVSEDEMLNKTYLTFHKEHYVLAEQYRNCKYKMFSELIVALMIAEKNNELLIKNHNARPAGTKAFPEVNATDVKNPEKKDVNYPEKGNQSYRGRGGRFNRGRGRNYNSRGRGSFKWVRPQNDSKGKEHQENSTQKSENVCYRCGSKGHWARTCRTPPHLCPVDVIEGTGMANFMLPNGTKFSIKNTLYSPKSKRNLLSFKDIYLQGYDTQSATENEKKYMYITSDKSGKRLILEKFPKIPSGLHYTHISAIESHLVIKRNPEDFTLWHDRLGHPGTSMMRKIIESSHGHPLKIQEIYHGNKKTCAACSLGKLIIRPSPTKIDKESPKFLERIQGDICGPIHPPCGPFHYFMVLIDASSRWSHVCLLSSRNMAFARFLTQIIKLRAQFSDYPIKRVRLDNAGEFTSQAFNDYCMVTGIEVEHPVAHVHTQNGLAESLIKRLQLIARPLIMRSKLPTSVWGHAILHAEALIRMRPSAYHKYSPLQLVFGREPNISHLKIFGCAVYVPVAPPQRTKMGPQRRLGIYVGYDSPSIIRYLEPRTGDLFTARFADCHFDEKEFPVLGGENKQVGKNIKWNVPSLLHLDPPTKQSELEVRRIMHLQSIANQLPDAFADTKTIIKSHIPAANVPARIEIPQEHGKADDTRESRTRLKRGRPVGSKDKNPRKRKEAEKLDTPKIAENILEETNHENNDDVENREHEGNHEISINYIHNGKIWDRNKMDEVDDVFSYLVAKEIDEENEDPEPKSVYECQKRHDWIKWKDAIQVELDSLNKRNVFGSIILTPEDVRPVGYKWVFVRKRNEENEITRYKARLVAQGFSQRPGIDYEETYSPVMDAITFRFLMSLAADKNLEMRLMDVVTAYLYGSLDTDIYMRVPDGFNMPEALKSKPKELCAIKLQRSLYGLKQSGRMWYNRLSEHLTKEGYVNDPICPCVFIKKTKSGFVIIAVYVDDLNIIGTQDEIQKATNYLKGEFEMKDLGQTKFCLGLQIEHTQKGIFVHQSTYTKRVLKRFNMDKATPLSTPMVVRSLNVESDPFRPHEENKEILGPEVPYLSAIGALMYLANCTRPDISFAVNLLARFSSSPTRRHWNGIKHIFRYLQGTINLGLFYPKNSKGQMVGFADAGYLSDPHKARSQTGYVFTIGGTAISWRSQKQTLVATSSNHAEIIALHEASRECVWLRSISQHIQSSSGINVNKEPTILYEDNAACVAQTKEGYIKSDRTKHIPPKFFSYTQELEKNKDIEVKYVRSCDNAADLFTKSLPTSVFKKHVYAIGMRHQRDLKVFNEATEDVTQDNSDTGLQGRVLQKSKNEAAQPYVVYNFDVEPTVTMRA</sequence>
<organism evidence="5 6">
    <name type="scientific">Arabidopsis thaliana x Arabidopsis arenosa</name>
    <dbReference type="NCBI Taxonomy" id="1240361"/>
    <lineage>
        <taxon>Eukaryota</taxon>
        <taxon>Viridiplantae</taxon>
        <taxon>Streptophyta</taxon>
        <taxon>Embryophyta</taxon>
        <taxon>Tracheophyta</taxon>
        <taxon>Spermatophyta</taxon>
        <taxon>Magnoliopsida</taxon>
        <taxon>eudicotyledons</taxon>
        <taxon>Gunneridae</taxon>
        <taxon>Pentapetalae</taxon>
        <taxon>rosids</taxon>
        <taxon>malvids</taxon>
        <taxon>Brassicales</taxon>
        <taxon>Brassicaceae</taxon>
        <taxon>Camelineae</taxon>
        <taxon>Arabidopsis</taxon>
    </lineage>
</organism>
<accession>A0A8T1ZML9</accession>
<dbReference type="PANTHER" id="PTHR33325">
    <property type="entry name" value="ZINC FINGER, CCHC-TYPE-RELATED"/>
    <property type="match status" value="1"/>
</dbReference>
<dbReference type="GO" id="GO:0008270">
    <property type="term" value="F:zinc ion binding"/>
    <property type="evidence" value="ECO:0007669"/>
    <property type="project" value="UniProtKB-KW"/>
</dbReference>
<dbReference type="GO" id="GO:0015074">
    <property type="term" value="P:DNA integration"/>
    <property type="evidence" value="ECO:0007669"/>
    <property type="project" value="InterPro"/>
</dbReference>
<dbReference type="InterPro" id="IPR057670">
    <property type="entry name" value="SH3_retrovirus"/>
</dbReference>
<proteinExistence type="predicted"/>
<dbReference type="GO" id="GO:0003676">
    <property type="term" value="F:nucleic acid binding"/>
    <property type="evidence" value="ECO:0007669"/>
    <property type="project" value="InterPro"/>
</dbReference>
<evidence type="ECO:0000256" key="2">
    <source>
        <dbReference type="SAM" id="MobiDB-lite"/>
    </source>
</evidence>
<dbReference type="Pfam" id="PF25597">
    <property type="entry name" value="SH3_retrovirus"/>
    <property type="match status" value="1"/>
</dbReference>
<dbReference type="InterPro" id="IPR001878">
    <property type="entry name" value="Znf_CCHC"/>
</dbReference>
<protein>
    <submittedName>
        <fullName evidence="5">Zinc finger CCHC-type</fullName>
    </submittedName>
</protein>
<evidence type="ECO:0000256" key="1">
    <source>
        <dbReference type="PROSITE-ProRule" id="PRU00047"/>
    </source>
</evidence>
<dbReference type="SMART" id="SM00343">
    <property type="entry name" value="ZnF_C2HC"/>
    <property type="match status" value="1"/>
</dbReference>
<dbReference type="Pfam" id="PF14223">
    <property type="entry name" value="Retrotran_gag_2"/>
    <property type="match status" value="1"/>
</dbReference>
<keyword evidence="1" id="KW-0862">Zinc</keyword>
<keyword evidence="1" id="KW-0863">Zinc-finger</keyword>
<dbReference type="PROSITE" id="PS50994">
    <property type="entry name" value="INTEGRASE"/>
    <property type="match status" value="1"/>
</dbReference>
<dbReference type="PANTHER" id="PTHR33325:SF11">
    <property type="entry name" value="COLD SHOCK DOMAIN-CONTAINING PROTEIN 4-LIKE"/>
    <property type="match status" value="1"/>
</dbReference>
<feature type="compositionally biased region" description="Basic and acidic residues" evidence="2">
    <location>
        <begin position="786"/>
        <end position="805"/>
    </location>
</feature>
<dbReference type="InterPro" id="IPR001584">
    <property type="entry name" value="Integrase_cat-core"/>
</dbReference>
<feature type="domain" description="Integrase catalytic" evidence="4">
    <location>
        <begin position="453"/>
        <end position="620"/>
    </location>
</feature>
<dbReference type="Pfam" id="PF00665">
    <property type="entry name" value="rve"/>
    <property type="match status" value="1"/>
</dbReference>
<keyword evidence="6" id="KW-1185">Reference proteome</keyword>
<comment type="caution">
    <text evidence="5">The sequence shown here is derived from an EMBL/GenBank/DDBJ whole genome shotgun (WGS) entry which is preliminary data.</text>
</comment>
<feature type="compositionally biased region" description="Low complexity" evidence="2">
    <location>
        <begin position="235"/>
        <end position="245"/>
    </location>
</feature>
<feature type="compositionally biased region" description="Basic residues" evidence="2">
    <location>
        <begin position="225"/>
        <end position="234"/>
    </location>
</feature>
<evidence type="ECO:0000259" key="4">
    <source>
        <dbReference type="PROSITE" id="PS50994"/>
    </source>
</evidence>
<reference evidence="5 6" key="1">
    <citation type="submission" date="2020-12" db="EMBL/GenBank/DDBJ databases">
        <title>Concerted genomic and epigenomic changes stabilize Arabidopsis allopolyploids.</title>
        <authorList>
            <person name="Chen Z."/>
        </authorList>
    </citation>
    <scope>NUCLEOTIDE SEQUENCE [LARGE SCALE GENOMIC DNA]</scope>
    <source>
        <strain evidence="5">Allo738</strain>
        <tissue evidence="5">Leaf</tissue>
    </source>
</reference>
<feature type="domain" description="CCHC-type" evidence="3">
    <location>
        <begin position="271"/>
        <end position="285"/>
    </location>
</feature>
<evidence type="ECO:0000313" key="6">
    <source>
        <dbReference type="Proteomes" id="UP000694240"/>
    </source>
</evidence>
<name>A0A8T1ZML9_9BRAS</name>
<dbReference type="Pfam" id="PF00098">
    <property type="entry name" value="zf-CCHC"/>
    <property type="match status" value="1"/>
</dbReference>
<evidence type="ECO:0000313" key="5">
    <source>
        <dbReference type="EMBL" id="KAG7560697.1"/>
    </source>
</evidence>
<feature type="compositionally biased region" description="Basic and acidic residues" evidence="2">
    <location>
        <begin position="762"/>
        <end position="777"/>
    </location>
</feature>
<dbReference type="PROSITE" id="PS50158">
    <property type="entry name" value="ZF_CCHC"/>
    <property type="match status" value="1"/>
</dbReference>
<feature type="region of interest" description="Disordered" evidence="2">
    <location>
        <begin position="757"/>
        <end position="828"/>
    </location>
</feature>
<dbReference type="Pfam" id="PF07727">
    <property type="entry name" value="RVT_2"/>
    <property type="match status" value="1"/>
</dbReference>
<feature type="compositionally biased region" description="Basic and acidic residues" evidence="2">
    <location>
        <begin position="813"/>
        <end position="828"/>
    </location>
</feature>
<dbReference type="EMBL" id="JAEFBK010000010">
    <property type="protein sequence ID" value="KAG7560697.1"/>
    <property type="molecule type" value="Genomic_DNA"/>
</dbReference>
<feature type="compositionally biased region" description="Basic and acidic residues" evidence="2">
    <location>
        <begin position="205"/>
        <end position="214"/>
    </location>
</feature>
<dbReference type="InterPro" id="IPR013103">
    <property type="entry name" value="RVT_2"/>
</dbReference>
<dbReference type="InterPro" id="IPR025724">
    <property type="entry name" value="GAG-pre-integrase_dom"/>
</dbReference>
<evidence type="ECO:0000259" key="3">
    <source>
        <dbReference type="PROSITE" id="PS50158"/>
    </source>
</evidence>
<dbReference type="Pfam" id="PF13976">
    <property type="entry name" value="gag_pre-integrs"/>
    <property type="match status" value="1"/>
</dbReference>
<feature type="compositionally biased region" description="Basic and acidic residues" evidence="2">
    <location>
        <begin position="252"/>
        <end position="261"/>
    </location>
</feature>